<reference evidence="2" key="1">
    <citation type="submission" date="2015-12" db="EMBL/GenBank/DDBJ databases">
        <title>Update maize B73 reference genome by single molecule sequencing technologies.</title>
        <authorList>
            <consortium name="Maize Genome Sequencing Project"/>
            <person name="Ware D."/>
        </authorList>
    </citation>
    <scope>NUCLEOTIDE SEQUENCE [LARGE SCALE GENOMIC DNA]</scope>
    <source>
        <tissue evidence="2">Seedling</tissue>
    </source>
</reference>
<keyword evidence="2" id="KW-0378">Hydrolase</keyword>
<name>A0A1D6ML37_MAIZE</name>
<sequence length="82" mass="9157">MQRCASARCGESADQGNRPRPPQGSRSPHGDGRARACDDPWPRLGFAGRESVADRRKERSQGHRMLHLTNDYSQACKLHITT</sequence>
<evidence type="ECO:0000313" key="2">
    <source>
        <dbReference type="EMBL" id="ONM29922.1"/>
    </source>
</evidence>
<organism evidence="2">
    <name type="scientific">Zea mays</name>
    <name type="common">Maize</name>
    <dbReference type="NCBI Taxonomy" id="4577"/>
    <lineage>
        <taxon>Eukaryota</taxon>
        <taxon>Viridiplantae</taxon>
        <taxon>Streptophyta</taxon>
        <taxon>Embryophyta</taxon>
        <taxon>Tracheophyta</taxon>
        <taxon>Spermatophyta</taxon>
        <taxon>Magnoliopsida</taxon>
        <taxon>Liliopsida</taxon>
        <taxon>Poales</taxon>
        <taxon>Poaceae</taxon>
        <taxon>PACMAD clade</taxon>
        <taxon>Panicoideae</taxon>
        <taxon>Andropogonodae</taxon>
        <taxon>Andropogoneae</taxon>
        <taxon>Tripsacinae</taxon>
        <taxon>Zea</taxon>
    </lineage>
</organism>
<gene>
    <name evidence="2" type="ORF">ZEAMMB73_Zm00001d039772</name>
</gene>
<accession>A0A1D6ML37</accession>
<keyword evidence="2" id="KW-0645">Protease</keyword>
<dbReference type="AlphaFoldDB" id="A0A1D6ML37"/>
<evidence type="ECO:0000256" key="1">
    <source>
        <dbReference type="SAM" id="MobiDB-lite"/>
    </source>
</evidence>
<dbReference type="EMBL" id="CM007649">
    <property type="protein sequence ID" value="ONM29922.1"/>
    <property type="molecule type" value="Genomic_DNA"/>
</dbReference>
<dbReference type="EMBL" id="CM007649">
    <property type="protein sequence ID" value="ONM29924.1"/>
    <property type="molecule type" value="Genomic_DNA"/>
</dbReference>
<protein>
    <submittedName>
        <fullName evidence="2">Serine carboxypeptidase K10B2.2</fullName>
    </submittedName>
</protein>
<proteinExistence type="predicted"/>
<feature type="compositionally biased region" description="Basic and acidic residues" evidence="1">
    <location>
        <begin position="51"/>
        <end position="61"/>
    </location>
</feature>
<feature type="region of interest" description="Disordered" evidence="1">
    <location>
        <begin position="1"/>
        <end position="66"/>
    </location>
</feature>
<feature type="compositionally biased region" description="Basic and acidic residues" evidence="1">
    <location>
        <begin position="28"/>
        <end position="41"/>
    </location>
</feature>
<keyword evidence="2" id="KW-0121">Carboxypeptidase</keyword>
<dbReference type="GO" id="GO:0004180">
    <property type="term" value="F:carboxypeptidase activity"/>
    <property type="evidence" value="ECO:0007669"/>
    <property type="project" value="UniProtKB-KW"/>
</dbReference>